<dbReference type="GO" id="GO:0005886">
    <property type="term" value="C:plasma membrane"/>
    <property type="evidence" value="ECO:0007669"/>
    <property type="project" value="UniProtKB-SubCell"/>
</dbReference>
<feature type="transmembrane region" description="Helical" evidence="6">
    <location>
        <begin position="220"/>
        <end position="239"/>
    </location>
</feature>
<keyword evidence="5 6" id="KW-0472">Membrane</keyword>
<keyword evidence="2" id="KW-1003">Cell membrane</keyword>
<dbReference type="Proteomes" id="UP000054683">
    <property type="component" value="Unassembled WGS sequence"/>
</dbReference>
<dbReference type="EMBL" id="FCOK02000009">
    <property type="protein sequence ID" value="SAL25810.1"/>
    <property type="molecule type" value="Genomic_DNA"/>
</dbReference>
<organism evidence="7 8">
    <name type="scientific">Caballeronia udeis</name>
    <dbReference type="NCBI Taxonomy" id="1232866"/>
    <lineage>
        <taxon>Bacteria</taxon>
        <taxon>Pseudomonadati</taxon>
        <taxon>Pseudomonadota</taxon>
        <taxon>Betaproteobacteria</taxon>
        <taxon>Burkholderiales</taxon>
        <taxon>Burkholderiaceae</taxon>
        <taxon>Caballeronia</taxon>
    </lineage>
</organism>
<feature type="transmembrane region" description="Helical" evidence="6">
    <location>
        <begin position="39"/>
        <end position="59"/>
    </location>
</feature>
<dbReference type="PANTHER" id="PTHR30482:SF17">
    <property type="entry name" value="ABC TRANSPORTER ATP-BINDING PROTEIN"/>
    <property type="match status" value="1"/>
</dbReference>
<feature type="transmembrane region" description="Helical" evidence="6">
    <location>
        <begin position="169"/>
        <end position="189"/>
    </location>
</feature>
<proteinExistence type="predicted"/>
<comment type="subcellular location">
    <subcellularLocation>
        <location evidence="1">Cell membrane</location>
        <topology evidence="1">Multi-pass membrane protein</topology>
    </subcellularLocation>
</comment>
<protein>
    <submittedName>
        <fullName evidence="7">Inner-membrane translocator</fullName>
    </submittedName>
</protein>
<evidence type="ECO:0000313" key="8">
    <source>
        <dbReference type="Proteomes" id="UP000054683"/>
    </source>
</evidence>
<feature type="transmembrane region" description="Helical" evidence="6">
    <location>
        <begin position="325"/>
        <end position="353"/>
    </location>
</feature>
<accession>A0A158G334</accession>
<evidence type="ECO:0000256" key="4">
    <source>
        <dbReference type="ARBA" id="ARBA00022989"/>
    </source>
</evidence>
<feature type="transmembrane region" description="Helical" evidence="6">
    <location>
        <begin position="12"/>
        <end position="33"/>
    </location>
</feature>
<evidence type="ECO:0000256" key="6">
    <source>
        <dbReference type="SAM" id="Phobius"/>
    </source>
</evidence>
<sequence>MTMLDSLTHSRTALRQALPWLLLVAGLALPPVFTSQSWLLAYLAQTATMIVFALSFNLLLGETGLLSFGHAVYAGLGAFAAAQIFNRYPMPLPLLPLIGGVSAALAAIVFGFFSTRRAGTTFAMITLGIGELVAAGVWLVPGWFGGEGGVPIDRASGPVLFGLNFGPSIQAYALIAGWCVLACIAMFVFSRTPFVRVANAVRDNPVRAAAIGFDPRRVRFVMVIVAAFFAGVAGGLGLINVELASAEGVGLARSGSVLIAAVIGGTAEFFGPVLGAVVLTFFSLAVGSVSVAWVAYLGLFFVWVVVVAPKGMVGFIAARSREGYVVTAFALCAAGAWMLAIVIAMELAYALQFDSHGDGLAHIAGFLLDGRHAAPWCFAFFSAVIAVLFTRQARSAP</sequence>
<name>A0A158G334_9BURK</name>
<evidence type="ECO:0000256" key="2">
    <source>
        <dbReference type="ARBA" id="ARBA00022475"/>
    </source>
</evidence>
<dbReference type="AlphaFoldDB" id="A0A158G334"/>
<reference evidence="7 8" key="1">
    <citation type="submission" date="2016-01" db="EMBL/GenBank/DDBJ databases">
        <authorList>
            <person name="Oliw E.H."/>
        </authorList>
    </citation>
    <scope>NUCLEOTIDE SEQUENCE [LARGE SCALE GENOMIC DNA]</scope>
    <source>
        <strain evidence="7">LMG 27134</strain>
    </source>
</reference>
<evidence type="ECO:0000256" key="1">
    <source>
        <dbReference type="ARBA" id="ARBA00004651"/>
    </source>
</evidence>
<dbReference type="InterPro" id="IPR043428">
    <property type="entry name" value="LivM-like"/>
</dbReference>
<evidence type="ECO:0000256" key="5">
    <source>
        <dbReference type="ARBA" id="ARBA00023136"/>
    </source>
</evidence>
<dbReference type="Pfam" id="PF02653">
    <property type="entry name" value="BPD_transp_2"/>
    <property type="match status" value="1"/>
</dbReference>
<feature type="transmembrane region" description="Helical" evidence="6">
    <location>
        <begin position="251"/>
        <end position="270"/>
    </location>
</feature>
<feature type="transmembrane region" description="Helical" evidence="6">
    <location>
        <begin position="300"/>
        <end position="318"/>
    </location>
</feature>
<feature type="transmembrane region" description="Helical" evidence="6">
    <location>
        <begin position="120"/>
        <end position="140"/>
    </location>
</feature>
<feature type="transmembrane region" description="Helical" evidence="6">
    <location>
        <begin position="71"/>
        <end position="88"/>
    </location>
</feature>
<dbReference type="RefSeq" id="WP_231937042.1">
    <property type="nucleotide sequence ID" value="NZ_FCOK02000009.1"/>
</dbReference>
<dbReference type="CDD" id="cd06581">
    <property type="entry name" value="TM_PBP1_LivM_like"/>
    <property type="match status" value="1"/>
</dbReference>
<evidence type="ECO:0000313" key="7">
    <source>
        <dbReference type="EMBL" id="SAL25810.1"/>
    </source>
</evidence>
<keyword evidence="4 6" id="KW-1133">Transmembrane helix</keyword>
<keyword evidence="3 6" id="KW-0812">Transmembrane</keyword>
<feature type="transmembrane region" description="Helical" evidence="6">
    <location>
        <begin position="277"/>
        <end position="294"/>
    </location>
</feature>
<dbReference type="PANTHER" id="PTHR30482">
    <property type="entry name" value="HIGH-AFFINITY BRANCHED-CHAIN AMINO ACID TRANSPORT SYSTEM PERMEASE"/>
    <property type="match status" value="1"/>
</dbReference>
<feature type="transmembrane region" description="Helical" evidence="6">
    <location>
        <begin position="373"/>
        <end position="390"/>
    </location>
</feature>
<gene>
    <name evidence="7" type="ORF">AWB69_01920</name>
</gene>
<evidence type="ECO:0000256" key="3">
    <source>
        <dbReference type="ARBA" id="ARBA00022692"/>
    </source>
</evidence>
<dbReference type="InterPro" id="IPR001851">
    <property type="entry name" value="ABC_transp_permease"/>
</dbReference>
<feature type="transmembrane region" description="Helical" evidence="6">
    <location>
        <begin position="94"/>
        <end position="113"/>
    </location>
</feature>
<dbReference type="GO" id="GO:0015658">
    <property type="term" value="F:branched-chain amino acid transmembrane transporter activity"/>
    <property type="evidence" value="ECO:0007669"/>
    <property type="project" value="InterPro"/>
</dbReference>